<evidence type="ECO:0000313" key="2">
    <source>
        <dbReference type="RefSeq" id="XP_053534592.1"/>
    </source>
</evidence>
<organism evidence="1 2">
    <name type="scientific">Ictalurus punctatus</name>
    <name type="common">Channel catfish</name>
    <name type="synonym">Silurus punctatus</name>
    <dbReference type="NCBI Taxonomy" id="7998"/>
    <lineage>
        <taxon>Eukaryota</taxon>
        <taxon>Metazoa</taxon>
        <taxon>Chordata</taxon>
        <taxon>Craniata</taxon>
        <taxon>Vertebrata</taxon>
        <taxon>Euteleostomi</taxon>
        <taxon>Actinopterygii</taxon>
        <taxon>Neopterygii</taxon>
        <taxon>Teleostei</taxon>
        <taxon>Ostariophysi</taxon>
        <taxon>Siluriformes</taxon>
        <taxon>Ictaluridae</taxon>
        <taxon>Ictalurus</taxon>
    </lineage>
</organism>
<protein>
    <submittedName>
        <fullName evidence="2">E3 ubiquitin-protein ligase UBR2-like</fullName>
    </submittedName>
</protein>
<accession>A0A9F7R6Z6</accession>
<dbReference type="GeneID" id="128630033"/>
<dbReference type="AlphaFoldDB" id="A0A9F7R6Z6"/>
<gene>
    <name evidence="2" type="primary">LOC128630033</name>
</gene>
<proteinExistence type="predicted"/>
<sequence>MLQRVLHLIGMALLEEQQQLENIGDDDEVTFNFTLKISRPGEPPGNTTSILALLETLQCTLHLEVHKDMIRWILKVKLHLDYVFNLPYSLYACT</sequence>
<dbReference type="OrthoDB" id="26387at2759"/>
<name>A0A9F7R6Z6_ICTPU</name>
<dbReference type="KEGG" id="ipu:128630033"/>
<dbReference type="RefSeq" id="XP_053534592.1">
    <property type="nucleotide sequence ID" value="XM_053678617.1"/>
</dbReference>
<evidence type="ECO:0000313" key="1">
    <source>
        <dbReference type="Proteomes" id="UP000221080"/>
    </source>
</evidence>
<dbReference type="Proteomes" id="UP000221080">
    <property type="component" value="Unplaced"/>
</dbReference>
<reference evidence="2" key="1">
    <citation type="submission" date="2025-08" db="UniProtKB">
        <authorList>
            <consortium name="RefSeq"/>
        </authorList>
    </citation>
    <scope>IDENTIFICATION</scope>
    <source>
        <tissue evidence="2">Blood</tissue>
    </source>
</reference>
<keyword evidence="1" id="KW-1185">Reference proteome</keyword>